<proteinExistence type="predicted"/>
<evidence type="ECO:0000313" key="2">
    <source>
        <dbReference type="WBParaSite" id="PS1159_v2.g7691.t1"/>
    </source>
</evidence>
<evidence type="ECO:0000313" key="1">
    <source>
        <dbReference type="Proteomes" id="UP000887580"/>
    </source>
</evidence>
<sequence>MLLSSCYITYRSILLPVRNMSSCHEKNQLCAVGPGFWNVRGKFKIFKIVDIETQMSIIGLKNGKYLVVDTVEMDDGLKQEIDQLTNNGQNIEAVIATHPFHTLAFPAFYEAYPNAPYYGTPRHLRRLTDIPWKGDLNDCNVRKTWEPEVELRIPAGAEFVNPQPESSNHFISVFVYHPASKTLHVDDTIMYADKPGILLRLIGFKHGSFAFHPSMKSSGLHPTPEAPYLFRDWMKNMLADWKFDNICTAHMGVKIGGAHEEITTLVEKAEPLFAKLSEQNKKKNPEGKLPPGNHPNMNVHGDECG</sequence>
<dbReference type="Proteomes" id="UP000887580">
    <property type="component" value="Unplaced"/>
</dbReference>
<organism evidence="1 2">
    <name type="scientific">Panagrolaimus sp. PS1159</name>
    <dbReference type="NCBI Taxonomy" id="55785"/>
    <lineage>
        <taxon>Eukaryota</taxon>
        <taxon>Metazoa</taxon>
        <taxon>Ecdysozoa</taxon>
        <taxon>Nematoda</taxon>
        <taxon>Chromadorea</taxon>
        <taxon>Rhabditida</taxon>
        <taxon>Tylenchina</taxon>
        <taxon>Panagrolaimomorpha</taxon>
        <taxon>Panagrolaimoidea</taxon>
        <taxon>Panagrolaimidae</taxon>
        <taxon>Panagrolaimus</taxon>
    </lineage>
</organism>
<accession>A0AC35GR85</accession>
<dbReference type="WBParaSite" id="PS1159_v2.g7691.t1">
    <property type="protein sequence ID" value="PS1159_v2.g7691.t1"/>
    <property type="gene ID" value="PS1159_v2.g7691"/>
</dbReference>
<name>A0AC35GR85_9BILA</name>
<protein>
    <submittedName>
        <fullName evidence="2">Metallo-beta-lactamase domain-containing protein</fullName>
    </submittedName>
</protein>
<reference evidence="2" key="1">
    <citation type="submission" date="2022-11" db="UniProtKB">
        <authorList>
            <consortium name="WormBaseParasite"/>
        </authorList>
    </citation>
    <scope>IDENTIFICATION</scope>
</reference>